<dbReference type="AlphaFoldDB" id="A0A8S1L716"/>
<gene>
    <name evidence="2" type="ORF">PPRIM_AZ9-3.1.T0320296</name>
</gene>
<sequence length="102" mass="11850">MDGTAITQLKSQLQKLKEEKEELQNDVQEERAVVAQMQQELATLKQQQQMQGGQLRDKELALQDYNRMIKESETILKKLIETSSNFLKTLEGETNKLKNQKK</sequence>
<keyword evidence="1" id="KW-0175">Coiled coil</keyword>
<keyword evidence="3" id="KW-1185">Reference proteome</keyword>
<name>A0A8S1L716_PARPR</name>
<accession>A0A8S1L716</accession>
<comment type="caution">
    <text evidence="2">The sequence shown here is derived from an EMBL/GenBank/DDBJ whole genome shotgun (WGS) entry which is preliminary data.</text>
</comment>
<dbReference type="Proteomes" id="UP000688137">
    <property type="component" value="Unassembled WGS sequence"/>
</dbReference>
<dbReference type="EMBL" id="CAJJDM010000031">
    <property type="protein sequence ID" value="CAD8062035.1"/>
    <property type="molecule type" value="Genomic_DNA"/>
</dbReference>
<dbReference type="OMA" id="LQDYNRM"/>
<evidence type="ECO:0000256" key="1">
    <source>
        <dbReference type="SAM" id="Coils"/>
    </source>
</evidence>
<evidence type="ECO:0000313" key="2">
    <source>
        <dbReference type="EMBL" id="CAD8062035.1"/>
    </source>
</evidence>
<proteinExistence type="predicted"/>
<feature type="coiled-coil region" evidence="1">
    <location>
        <begin position="6"/>
        <end position="82"/>
    </location>
</feature>
<evidence type="ECO:0000313" key="3">
    <source>
        <dbReference type="Proteomes" id="UP000688137"/>
    </source>
</evidence>
<reference evidence="2" key="1">
    <citation type="submission" date="2021-01" db="EMBL/GenBank/DDBJ databases">
        <authorList>
            <consortium name="Genoscope - CEA"/>
            <person name="William W."/>
        </authorList>
    </citation>
    <scope>NUCLEOTIDE SEQUENCE</scope>
</reference>
<organism evidence="2 3">
    <name type="scientific">Paramecium primaurelia</name>
    <dbReference type="NCBI Taxonomy" id="5886"/>
    <lineage>
        <taxon>Eukaryota</taxon>
        <taxon>Sar</taxon>
        <taxon>Alveolata</taxon>
        <taxon>Ciliophora</taxon>
        <taxon>Intramacronucleata</taxon>
        <taxon>Oligohymenophorea</taxon>
        <taxon>Peniculida</taxon>
        <taxon>Parameciidae</taxon>
        <taxon>Paramecium</taxon>
    </lineage>
</organism>
<protein>
    <submittedName>
        <fullName evidence="2">Uncharacterized protein</fullName>
    </submittedName>
</protein>